<feature type="transmembrane region" description="Helical" evidence="7">
    <location>
        <begin position="229"/>
        <end position="251"/>
    </location>
</feature>
<dbReference type="OrthoDB" id="204820at2157"/>
<dbReference type="AlphaFoldDB" id="A0A345DZR3"/>
<dbReference type="InterPro" id="IPR050171">
    <property type="entry name" value="MFS_Transporters"/>
</dbReference>
<dbReference type="RefSeq" id="WP_114584585.1">
    <property type="nucleotide sequence ID" value="NZ_CP031150.1"/>
</dbReference>
<evidence type="ECO:0000256" key="6">
    <source>
        <dbReference type="ARBA" id="ARBA00023136"/>
    </source>
</evidence>
<feature type="transmembrane region" description="Helical" evidence="7">
    <location>
        <begin position="340"/>
        <end position="364"/>
    </location>
</feature>
<evidence type="ECO:0000256" key="1">
    <source>
        <dbReference type="ARBA" id="ARBA00004651"/>
    </source>
</evidence>
<evidence type="ECO:0000256" key="2">
    <source>
        <dbReference type="ARBA" id="ARBA00022448"/>
    </source>
</evidence>
<dbReference type="Pfam" id="PF07690">
    <property type="entry name" value="MFS_1"/>
    <property type="match status" value="1"/>
</dbReference>
<feature type="transmembrane region" description="Helical" evidence="7">
    <location>
        <begin position="78"/>
        <end position="98"/>
    </location>
</feature>
<keyword evidence="4 7" id="KW-0812">Transmembrane</keyword>
<name>A0A345DZR3_9EURY</name>
<dbReference type="GO" id="GO:0022857">
    <property type="term" value="F:transmembrane transporter activity"/>
    <property type="evidence" value="ECO:0007669"/>
    <property type="project" value="InterPro"/>
</dbReference>
<reference evidence="9 10" key="1">
    <citation type="submission" date="2018-07" db="EMBL/GenBank/DDBJ databases">
        <title>Genome sequences of Haloplanus sp. CBA1113.</title>
        <authorList>
            <person name="Kim Y.B."/>
            <person name="Roh S.W."/>
        </authorList>
    </citation>
    <scope>NUCLEOTIDE SEQUENCE [LARGE SCALE GENOMIC DNA]</scope>
    <source>
        <strain evidence="9 10">CBA1113</strain>
    </source>
</reference>
<keyword evidence="5 7" id="KW-1133">Transmembrane helix</keyword>
<feature type="transmembrane region" description="Helical" evidence="7">
    <location>
        <begin position="171"/>
        <end position="193"/>
    </location>
</feature>
<feature type="transmembrane region" description="Helical" evidence="7">
    <location>
        <begin position="104"/>
        <end position="129"/>
    </location>
</feature>
<feature type="domain" description="Major facilitator superfamily (MFS) profile" evidence="8">
    <location>
        <begin position="17"/>
        <end position="408"/>
    </location>
</feature>
<feature type="transmembrane region" description="Helical" evidence="7">
    <location>
        <begin position="316"/>
        <end position="333"/>
    </location>
</feature>
<feature type="transmembrane region" description="Helical" evidence="7">
    <location>
        <begin position="292"/>
        <end position="310"/>
    </location>
</feature>
<accession>A0A345DZR3</accession>
<evidence type="ECO:0000256" key="7">
    <source>
        <dbReference type="SAM" id="Phobius"/>
    </source>
</evidence>
<dbReference type="Proteomes" id="UP000253273">
    <property type="component" value="Chromosome"/>
</dbReference>
<dbReference type="PANTHER" id="PTHR23517:SF3">
    <property type="entry name" value="INTEGRAL MEMBRANE TRANSPORT PROTEIN"/>
    <property type="match status" value="1"/>
</dbReference>
<dbReference type="PANTHER" id="PTHR23517">
    <property type="entry name" value="RESISTANCE PROTEIN MDTM, PUTATIVE-RELATED-RELATED"/>
    <property type="match status" value="1"/>
</dbReference>
<dbReference type="InterPro" id="IPR020846">
    <property type="entry name" value="MFS_dom"/>
</dbReference>
<dbReference type="InterPro" id="IPR011701">
    <property type="entry name" value="MFS"/>
</dbReference>
<dbReference type="Gene3D" id="1.20.1250.20">
    <property type="entry name" value="MFS general substrate transporter like domains"/>
    <property type="match status" value="2"/>
</dbReference>
<dbReference type="SUPFAM" id="SSF103473">
    <property type="entry name" value="MFS general substrate transporter"/>
    <property type="match status" value="1"/>
</dbReference>
<comment type="subcellular location">
    <subcellularLocation>
        <location evidence="1">Cell membrane</location>
        <topology evidence="1">Multi-pass membrane protein</topology>
    </subcellularLocation>
</comment>
<dbReference type="GO" id="GO:0005886">
    <property type="term" value="C:plasma membrane"/>
    <property type="evidence" value="ECO:0007669"/>
    <property type="project" value="UniProtKB-SubCell"/>
</dbReference>
<keyword evidence="2" id="KW-0813">Transport</keyword>
<proteinExistence type="predicted"/>
<evidence type="ECO:0000259" key="8">
    <source>
        <dbReference type="PROSITE" id="PS50850"/>
    </source>
</evidence>
<feature type="transmembrane region" description="Helical" evidence="7">
    <location>
        <begin position="48"/>
        <end position="66"/>
    </location>
</feature>
<dbReference type="InterPro" id="IPR036259">
    <property type="entry name" value="MFS_trans_sf"/>
</dbReference>
<feature type="transmembrane region" description="Helical" evidence="7">
    <location>
        <begin position="12"/>
        <end position="28"/>
    </location>
</feature>
<organism evidence="9 10">
    <name type="scientific">Haloplanus rubicundus</name>
    <dbReference type="NCBI Taxonomy" id="1547898"/>
    <lineage>
        <taxon>Archaea</taxon>
        <taxon>Methanobacteriati</taxon>
        <taxon>Methanobacteriota</taxon>
        <taxon>Stenosarchaea group</taxon>
        <taxon>Halobacteria</taxon>
        <taxon>Halobacteriales</taxon>
        <taxon>Haloferacaceae</taxon>
        <taxon>Haloplanus</taxon>
    </lineage>
</organism>
<dbReference type="PROSITE" id="PS50850">
    <property type="entry name" value="MFS"/>
    <property type="match status" value="1"/>
</dbReference>
<dbReference type="KEGG" id="haj:DU500_02725"/>
<evidence type="ECO:0000256" key="5">
    <source>
        <dbReference type="ARBA" id="ARBA00022989"/>
    </source>
</evidence>
<feature type="transmembrane region" description="Helical" evidence="7">
    <location>
        <begin position="141"/>
        <end position="165"/>
    </location>
</feature>
<keyword evidence="6 7" id="KW-0472">Membrane</keyword>
<keyword evidence="10" id="KW-1185">Reference proteome</keyword>
<gene>
    <name evidence="9" type="ORF">DU500_02725</name>
</gene>
<evidence type="ECO:0000313" key="9">
    <source>
        <dbReference type="EMBL" id="AXG05435.1"/>
    </source>
</evidence>
<feature type="transmembrane region" description="Helical" evidence="7">
    <location>
        <begin position="384"/>
        <end position="405"/>
    </location>
</feature>
<evidence type="ECO:0000256" key="4">
    <source>
        <dbReference type="ARBA" id="ARBA00022692"/>
    </source>
</evidence>
<sequence length="408" mass="41941">MTADRRSLSGRIGHFDAIVLTSALWFLTKFVRFAFPPLFEQLASVYDISAAVLGTAFSGLLLVYAAMQFPSGLLADRFSSVAVIGAGASLAAVGAFALAVDSPLVVLVGAMLTIGAGTGPVKTVGIRVLSRTYPERTGRALGVFDTIGTFGGAAAPATVVLFASLPGVVGASWRTTFLVAGIVGVVVTVAFVARVPRRLPDAETNETDAGTAVPIREYGALFREWRFSVFVLVTTLFSFSYNATLAFLPLYFTREVGLDSTTASLLFSALFAVSVVQLLTGEISDRTGTLPLVALTVGLATTGLGSILLLTDVAGPLVLGGAVVCLGLGAHGYRPVRGAYLMSVIPTSVAGGSLGAVRTIQMVAGAASPALVGVLSETAGLRPAFGILTAALLVATGLSLLLWLFDSS</sequence>
<keyword evidence="3" id="KW-1003">Cell membrane</keyword>
<dbReference type="EMBL" id="CP031150">
    <property type="protein sequence ID" value="AXG05435.1"/>
    <property type="molecule type" value="Genomic_DNA"/>
</dbReference>
<evidence type="ECO:0000256" key="3">
    <source>
        <dbReference type="ARBA" id="ARBA00022475"/>
    </source>
</evidence>
<dbReference type="GeneID" id="37282264"/>
<protein>
    <submittedName>
        <fullName evidence="9">MFS transporter</fullName>
    </submittedName>
</protein>
<feature type="transmembrane region" description="Helical" evidence="7">
    <location>
        <begin position="263"/>
        <end position="280"/>
    </location>
</feature>
<evidence type="ECO:0000313" key="10">
    <source>
        <dbReference type="Proteomes" id="UP000253273"/>
    </source>
</evidence>